<organism evidence="3 4">
    <name type="scientific">Sporichthya brevicatena</name>
    <dbReference type="NCBI Taxonomy" id="171442"/>
    <lineage>
        <taxon>Bacteria</taxon>
        <taxon>Bacillati</taxon>
        <taxon>Actinomycetota</taxon>
        <taxon>Actinomycetes</taxon>
        <taxon>Sporichthyales</taxon>
        <taxon>Sporichthyaceae</taxon>
        <taxon>Sporichthya</taxon>
    </lineage>
</organism>
<dbReference type="Proteomes" id="UP001500957">
    <property type="component" value="Unassembled WGS sequence"/>
</dbReference>
<evidence type="ECO:0000313" key="4">
    <source>
        <dbReference type="Proteomes" id="UP001500957"/>
    </source>
</evidence>
<protein>
    <recommendedName>
        <fullName evidence="5">DUF4367 domain-containing protein</fullName>
    </recommendedName>
</protein>
<dbReference type="RefSeq" id="WP_344604974.1">
    <property type="nucleotide sequence ID" value="NZ_BAAAHE010000018.1"/>
</dbReference>
<keyword evidence="2" id="KW-1133">Transmembrane helix</keyword>
<evidence type="ECO:0008006" key="5">
    <source>
        <dbReference type="Google" id="ProtNLM"/>
    </source>
</evidence>
<keyword evidence="4" id="KW-1185">Reference proteome</keyword>
<evidence type="ECO:0000256" key="1">
    <source>
        <dbReference type="SAM" id="MobiDB-lite"/>
    </source>
</evidence>
<gene>
    <name evidence="3" type="ORF">GCM10009547_23970</name>
</gene>
<feature type="compositionally biased region" description="Basic and acidic residues" evidence="1">
    <location>
        <begin position="1"/>
        <end position="10"/>
    </location>
</feature>
<dbReference type="EMBL" id="BAAAHE010000018">
    <property type="protein sequence ID" value="GAA0620590.1"/>
    <property type="molecule type" value="Genomic_DNA"/>
</dbReference>
<evidence type="ECO:0000313" key="3">
    <source>
        <dbReference type="EMBL" id="GAA0620590.1"/>
    </source>
</evidence>
<comment type="caution">
    <text evidence="3">The sequence shown here is derived from an EMBL/GenBank/DDBJ whole genome shotgun (WGS) entry which is preliminary data.</text>
</comment>
<keyword evidence="2" id="KW-0472">Membrane</keyword>
<reference evidence="4" key="1">
    <citation type="journal article" date="2019" name="Int. J. Syst. Evol. Microbiol.">
        <title>The Global Catalogue of Microorganisms (GCM) 10K type strain sequencing project: providing services to taxonomists for standard genome sequencing and annotation.</title>
        <authorList>
            <consortium name="The Broad Institute Genomics Platform"/>
            <consortium name="The Broad Institute Genome Sequencing Center for Infectious Disease"/>
            <person name="Wu L."/>
            <person name="Ma J."/>
        </authorList>
    </citation>
    <scope>NUCLEOTIDE SEQUENCE [LARGE SCALE GENOMIC DNA]</scope>
    <source>
        <strain evidence="4">JCM 10671</strain>
    </source>
</reference>
<sequence>MNQSHSDLRSMLDSVAGAPRPAHDLDVTGDLTRGRSALRRRRLTLVTNGTLALAVVGGLVLASTGALDGSSTPAPPAVAAPAVDLGTSTASAIQFVAYSGRQPEGFTVRTVPEGWKVQGVNEYVLLVVPPSGADPSLDVFEGKIAVMLESQDATGPWEGTEVAVGDRTGVLSRMGDGYGQLHWTDAKGNNLVVQWPDTQEFTDEQMAAFAAGVTVTGDAQAGRG</sequence>
<accession>A0ABP3S3E0</accession>
<feature type="transmembrane region" description="Helical" evidence="2">
    <location>
        <begin position="43"/>
        <end position="67"/>
    </location>
</feature>
<name>A0ABP3S3E0_9ACTN</name>
<proteinExistence type="predicted"/>
<feature type="region of interest" description="Disordered" evidence="1">
    <location>
        <begin position="1"/>
        <end position="28"/>
    </location>
</feature>
<keyword evidence="2" id="KW-0812">Transmembrane</keyword>
<evidence type="ECO:0000256" key="2">
    <source>
        <dbReference type="SAM" id="Phobius"/>
    </source>
</evidence>